<evidence type="ECO:0008006" key="6">
    <source>
        <dbReference type="Google" id="ProtNLM"/>
    </source>
</evidence>
<dbReference type="InterPro" id="IPR027038">
    <property type="entry name" value="RanGap"/>
</dbReference>
<keyword evidence="5" id="KW-1185">Reference proteome</keyword>
<sequence>MLIIYCNACLFQLDFKYLIWQNFFLIINLISKNLLEYKILIDIQENQKQVSFYKHMQKPSNSSLSSKFQNIDLKNQVMTLIGREKLSNLLSELSKCSNLITLILNLYFFNNKDLEYGEFGCELAKLQKLKQFQLNFSQNQVTEQFISEFSSGFEQLPNILELNLNFNKCKMDSYSIFTLVSAIQKRFNLTKLNLNMNSIQIDQNSLSELSSNLSKLTILEFLTLNLESNNIIDEGAIGLSQAILQLVNLRYLILTLNNNKITSIGVSNLIQSLEKCKDIFQLNLIFNDNQISDQGVKSLGQGLSKYLKLTELSIGLSGNKISDEGVIILGQYLTNCIELTKLSISLRSQFVTCQGIETFSIELNKCSKLYWVDIEFDWNKTIVNNTQDLLSSENIAKYQSFSIRFQKSSGTSFGSYSYKYVLKIKLWFNQLLMWENDMFFGFNQLDKFSHFEMYLNCSLINDQIVKDLGYGLARYQKLQYLILYLQQFY</sequence>
<dbReference type="KEGG" id="tet:TTHERM_01551970"/>
<dbReference type="InParanoid" id="Q22TW6"/>
<dbReference type="Pfam" id="PF13516">
    <property type="entry name" value="LRR_6"/>
    <property type="match status" value="2"/>
</dbReference>
<dbReference type="GO" id="GO:0006913">
    <property type="term" value="P:nucleocytoplasmic transport"/>
    <property type="evidence" value="ECO:0007669"/>
    <property type="project" value="TreeGrafter"/>
</dbReference>
<dbReference type="SMART" id="SM00368">
    <property type="entry name" value="LRR_RI"/>
    <property type="match status" value="4"/>
</dbReference>
<feature type="non-terminal residue" evidence="4">
    <location>
        <position position="489"/>
    </location>
</feature>
<dbReference type="GeneID" id="7826143"/>
<protein>
    <recommendedName>
        <fullName evidence="6">Kinase domain protein</fullName>
    </recommendedName>
</protein>
<keyword evidence="3" id="KW-0677">Repeat</keyword>
<evidence type="ECO:0000313" key="4">
    <source>
        <dbReference type="EMBL" id="EAR88719.4"/>
    </source>
</evidence>
<dbReference type="GO" id="GO:0005634">
    <property type="term" value="C:nucleus"/>
    <property type="evidence" value="ECO:0007669"/>
    <property type="project" value="TreeGrafter"/>
</dbReference>
<dbReference type="GO" id="GO:0048471">
    <property type="term" value="C:perinuclear region of cytoplasm"/>
    <property type="evidence" value="ECO:0007669"/>
    <property type="project" value="TreeGrafter"/>
</dbReference>
<dbReference type="PANTHER" id="PTHR24113:SF12">
    <property type="entry name" value="RAN GTPASE-ACTIVATING PROTEIN 1"/>
    <property type="match status" value="1"/>
</dbReference>
<gene>
    <name evidence="4" type="ORF">TTHERM_01551970</name>
</gene>
<accession>Q22TW6</accession>
<dbReference type="Gene3D" id="3.80.10.10">
    <property type="entry name" value="Ribonuclease Inhibitor"/>
    <property type="match status" value="3"/>
</dbReference>
<evidence type="ECO:0000256" key="1">
    <source>
        <dbReference type="ARBA" id="ARBA00022468"/>
    </source>
</evidence>
<dbReference type="InterPro" id="IPR001611">
    <property type="entry name" value="Leu-rich_rpt"/>
</dbReference>
<organism evidence="4 5">
    <name type="scientific">Tetrahymena thermophila (strain SB210)</name>
    <dbReference type="NCBI Taxonomy" id="312017"/>
    <lineage>
        <taxon>Eukaryota</taxon>
        <taxon>Sar</taxon>
        <taxon>Alveolata</taxon>
        <taxon>Ciliophora</taxon>
        <taxon>Intramacronucleata</taxon>
        <taxon>Oligohymenophorea</taxon>
        <taxon>Hymenostomatida</taxon>
        <taxon>Tetrahymenina</taxon>
        <taxon>Tetrahymenidae</taxon>
        <taxon>Tetrahymena</taxon>
    </lineage>
</organism>
<dbReference type="Proteomes" id="UP000009168">
    <property type="component" value="Unassembled WGS sequence"/>
</dbReference>
<dbReference type="SUPFAM" id="SSF52047">
    <property type="entry name" value="RNI-like"/>
    <property type="match status" value="1"/>
</dbReference>
<dbReference type="EMBL" id="GG662833">
    <property type="protein sequence ID" value="EAR88719.4"/>
    <property type="molecule type" value="Genomic_DNA"/>
</dbReference>
<dbReference type="HOGENOM" id="CLU_551548_0_0_1"/>
<dbReference type="eggNOG" id="KOG4308">
    <property type="taxonomic scope" value="Eukaryota"/>
</dbReference>
<evidence type="ECO:0000256" key="2">
    <source>
        <dbReference type="ARBA" id="ARBA00022614"/>
    </source>
</evidence>
<evidence type="ECO:0000256" key="3">
    <source>
        <dbReference type="ARBA" id="ARBA00022737"/>
    </source>
</evidence>
<dbReference type="GO" id="GO:0031267">
    <property type="term" value="F:small GTPase binding"/>
    <property type="evidence" value="ECO:0007669"/>
    <property type="project" value="TreeGrafter"/>
</dbReference>
<reference evidence="5" key="1">
    <citation type="journal article" date="2006" name="PLoS Biol.">
        <title>Macronuclear genome sequence of the ciliate Tetrahymena thermophila, a model eukaryote.</title>
        <authorList>
            <person name="Eisen J.A."/>
            <person name="Coyne R.S."/>
            <person name="Wu M."/>
            <person name="Wu D."/>
            <person name="Thiagarajan M."/>
            <person name="Wortman J.R."/>
            <person name="Badger J.H."/>
            <person name="Ren Q."/>
            <person name="Amedeo P."/>
            <person name="Jones K.M."/>
            <person name="Tallon L.J."/>
            <person name="Delcher A.L."/>
            <person name="Salzberg S.L."/>
            <person name="Silva J.C."/>
            <person name="Haas B.J."/>
            <person name="Majoros W.H."/>
            <person name="Farzad M."/>
            <person name="Carlton J.M."/>
            <person name="Smith R.K. Jr."/>
            <person name="Garg J."/>
            <person name="Pearlman R.E."/>
            <person name="Karrer K.M."/>
            <person name="Sun L."/>
            <person name="Manning G."/>
            <person name="Elde N.C."/>
            <person name="Turkewitz A.P."/>
            <person name="Asai D.J."/>
            <person name="Wilkes D.E."/>
            <person name="Wang Y."/>
            <person name="Cai H."/>
            <person name="Collins K."/>
            <person name="Stewart B.A."/>
            <person name="Lee S.R."/>
            <person name="Wilamowska K."/>
            <person name="Weinberg Z."/>
            <person name="Ruzzo W.L."/>
            <person name="Wloga D."/>
            <person name="Gaertig J."/>
            <person name="Frankel J."/>
            <person name="Tsao C.-C."/>
            <person name="Gorovsky M.A."/>
            <person name="Keeling P.J."/>
            <person name="Waller R.F."/>
            <person name="Patron N.J."/>
            <person name="Cherry J.M."/>
            <person name="Stover N.A."/>
            <person name="Krieger C.J."/>
            <person name="del Toro C."/>
            <person name="Ryder H.F."/>
            <person name="Williamson S.C."/>
            <person name="Barbeau R.A."/>
            <person name="Hamilton E.P."/>
            <person name="Orias E."/>
        </authorList>
    </citation>
    <scope>NUCLEOTIDE SEQUENCE [LARGE SCALE GENOMIC DNA]</scope>
    <source>
        <strain evidence="5">SB210</strain>
    </source>
</reference>
<dbReference type="AlphaFoldDB" id="Q22TW6"/>
<name>Q22TW6_TETTS</name>
<dbReference type="InterPro" id="IPR032675">
    <property type="entry name" value="LRR_dom_sf"/>
</dbReference>
<dbReference type="PANTHER" id="PTHR24113">
    <property type="entry name" value="RAN GTPASE-ACTIVATING PROTEIN 1"/>
    <property type="match status" value="1"/>
</dbReference>
<evidence type="ECO:0000313" key="5">
    <source>
        <dbReference type="Proteomes" id="UP000009168"/>
    </source>
</evidence>
<keyword evidence="2" id="KW-0433">Leucine-rich repeat</keyword>
<proteinExistence type="predicted"/>
<dbReference type="GO" id="GO:0005096">
    <property type="term" value="F:GTPase activator activity"/>
    <property type="evidence" value="ECO:0007669"/>
    <property type="project" value="UniProtKB-KW"/>
</dbReference>
<dbReference type="GO" id="GO:0005829">
    <property type="term" value="C:cytosol"/>
    <property type="evidence" value="ECO:0007669"/>
    <property type="project" value="TreeGrafter"/>
</dbReference>
<keyword evidence="1" id="KW-0343">GTPase activation</keyword>
<dbReference type="RefSeq" id="XP_001008964.4">
    <property type="nucleotide sequence ID" value="XM_001008964.4"/>
</dbReference>